<comment type="subcellular location">
    <subcellularLocation>
        <location evidence="1">Cell envelope</location>
    </subcellularLocation>
</comment>
<evidence type="ECO:0000256" key="1">
    <source>
        <dbReference type="ARBA" id="ARBA00004196"/>
    </source>
</evidence>
<dbReference type="GO" id="GO:0030313">
    <property type="term" value="C:cell envelope"/>
    <property type="evidence" value="ECO:0007669"/>
    <property type="project" value="UniProtKB-SubCell"/>
</dbReference>
<keyword evidence="2 3" id="KW-0175">Coiled coil</keyword>
<dbReference type="RefSeq" id="WP_304184398.1">
    <property type="nucleotide sequence ID" value="NZ_DRGM01000183.1"/>
</dbReference>
<dbReference type="EMBL" id="DRGM01000183">
    <property type="protein sequence ID" value="HEA18323.1"/>
    <property type="molecule type" value="Genomic_DNA"/>
</dbReference>
<comment type="caution">
    <text evidence="4">The sequence shown here is derived from an EMBL/GenBank/DDBJ whole genome shotgun (WGS) entry which is preliminary data.</text>
</comment>
<dbReference type="Gene3D" id="2.40.30.170">
    <property type="match status" value="1"/>
</dbReference>
<dbReference type="AlphaFoldDB" id="A0A7V1GG31"/>
<feature type="coiled-coil region" evidence="3">
    <location>
        <begin position="179"/>
        <end position="213"/>
    </location>
</feature>
<accession>A0A7V1GG31</accession>
<evidence type="ECO:0000313" key="4">
    <source>
        <dbReference type="EMBL" id="HEA18323.1"/>
    </source>
</evidence>
<evidence type="ECO:0000256" key="2">
    <source>
        <dbReference type="ARBA" id="ARBA00023054"/>
    </source>
</evidence>
<evidence type="ECO:0000256" key="3">
    <source>
        <dbReference type="SAM" id="Coils"/>
    </source>
</evidence>
<dbReference type="PANTHER" id="PTHR32347">
    <property type="entry name" value="EFFLUX SYSTEM COMPONENT YKNX-RELATED"/>
    <property type="match status" value="1"/>
</dbReference>
<gene>
    <name evidence="4" type="ORF">ENH88_18140</name>
</gene>
<dbReference type="Proteomes" id="UP000886188">
    <property type="component" value="Unassembled WGS sequence"/>
</dbReference>
<name>A0A7V1GG31_9GAMM</name>
<sequence length="390" mass="43296">MNNNALYFKTLLISTALLLSACNEQSEQNFSVKSSDIVLNVKANGELESSTSAIIAPPAVARMWQYQIKTMQPENSHVKKGDVVVSFDDKQVRDKLIDKQGDLERAKKQLENAQNKELIKEQELTLQVAEMKMNYDKAKRKAEIVDNSRSEVERKKSQIDFTIASNDLTLAKSKQAYQQQSKELNLKMLQSKVARLQSEVDGYLQDIARLKVKAPIDGLVIYKTNYEGEKSSIGESVQFGQPVIELAVLKNMQVKAQIDEPDSGKIAPGQVVKITIDGSTEIVVSGKIASLGRVFREKSPQDKRRIVDAIVSIDNLDTSVIRPGLTARLEITTAALTQVLSIPLASIQYDQQGPYVVTTENNKQFIEISHFTDNLAVVKSGLKAGDEVKL</sequence>
<feature type="coiled-coil region" evidence="3">
    <location>
        <begin position="93"/>
        <end position="155"/>
    </location>
</feature>
<protein>
    <submittedName>
        <fullName evidence="4">HlyD family efflux transporter periplasmic adaptor subunit</fullName>
    </submittedName>
</protein>
<dbReference type="Gene3D" id="2.40.420.20">
    <property type="match status" value="1"/>
</dbReference>
<proteinExistence type="predicted"/>
<organism evidence="4">
    <name type="scientific">Pseudoalteromonas prydzensis</name>
    <dbReference type="NCBI Taxonomy" id="182141"/>
    <lineage>
        <taxon>Bacteria</taxon>
        <taxon>Pseudomonadati</taxon>
        <taxon>Pseudomonadota</taxon>
        <taxon>Gammaproteobacteria</taxon>
        <taxon>Alteromonadales</taxon>
        <taxon>Pseudoalteromonadaceae</taxon>
        <taxon>Pseudoalteromonas</taxon>
    </lineage>
</organism>
<dbReference type="InterPro" id="IPR050465">
    <property type="entry name" value="UPF0194_transport"/>
</dbReference>
<reference evidence="4" key="1">
    <citation type="journal article" date="2020" name="mSystems">
        <title>Genome- and Community-Level Interaction Insights into Carbon Utilization and Element Cycling Functions of Hydrothermarchaeota in Hydrothermal Sediment.</title>
        <authorList>
            <person name="Zhou Z."/>
            <person name="Liu Y."/>
            <person name="Xu W."/>
            <person name="Pan J."/>
            <person name="Luo Z.H."/>
            <person name="Li M."/>
        </authorList>
    </citation>
    <scope>NUCLEOTIDE SEQUENCE [LARGE SCALE GENOMIC DNA]</scope>
    <source>
        <strain evidence="4">HyVt-346</strain>
    </source>
</reference>